<dbReference type="Pfam" id="PF06722">
    <property type="entry name" value="EryCIII-like_C"/>
    <property type="match status" value="1"/>
</dbReference>
<dbReference type="CDD" id="cd03784">
    <property type="entry name" value="GT1_Gtf-like"/>
    <property type="match status" value="1"/>
</dbReference>
<evidence type="ECO:0000313" key="6">
    <source>
        <dbReference type="EMBL" id="CAB9509551.1"/>
    </source>
</evidence>
<dbReference type="InterPro" id="IPR002213">
    <property type="entry name" value="UDP_glucos_trans"/>
</dbReference>
<dbReference type="SUPFAM" id="SSF53756">
    <property type="entry name" value="UDP-Glycosyltransferase/glycogen phosphorylase"/>
    <property type="match status" value="1"/>
</dbReference>
<feature type="domain" description="Erythromycin biosynthesis protein CIII-like C-terminal" evidence="5">
    <location>
        <begin position="425"/>
        <end position="552"/>
    </location>
</feature>
<protein>
    <submittedName>
        <fullName evidence="6">Sterol 3-beta-glucosyltransferase</fullName>
    </submittedName>
</protein>
<dbReference type="Proteomes" id="UP001153069">
    <property type="component" value="Unassembled WGS sequence"/>
</dbReference>
<sequence>MDECAEEASSSVRFSASLARGSVNSGAQSFANDESEAAEAVAGEKDIQNAFEVNLHDLESQQPLHSSTTAEEPPKRGSLDVPTLHTTNESRPNVMKEEPQKSADEEEVQDSVRDLPATRRSTFGKNMQIPLPPLNICILVCGTHGDVLPFCSLAHTLQELGHRVRIATHEVHRNIVLNNNIEFYPLAGDPKQLSAWMVETGGTMLGEAMNPGLLPAKTKMVKEIMVSCWPAVTEPDPQDDDLKPFVADAIISNPPTTGHIHVAEALGAPLHIMFPQPWFYGTTEFPHPMAGLKYLKGGIGNMESYRTFEILTVSAFGPAINSWRQNTLQLKRLNFLGGISAAIVDSKIPFSAMWSPSFVPKPADWPEQCRVVGTFTANKKKPLTVGDSHYPEFMEWYNQRENDKPIFIGFGSMVIKDTKNLSTMIMDAAKKVQVRVVVQSNWSKLETSEEPLCFDIGGCPHDWLLPKCCAVIHHGGAGTTAAGLKFALPTFVCPFFADQFMWAHMVHRAKVGPEPCPVLQLTTEILAQKFEELTNEETKKNALELSAKMNAENGVQGGLQHFLDYLPRDNLCSDIGLIMGEIRIGRFRLKHKEVKVDTEVASRLVPKPHRYESVSEFLRAISNLPCRMIERRQKRWLQRHAVMTHGLGTPRTMLGGIGAGCLGAIRPLVLSPFMLYTKPDKYARSHGAFGCLMGLLFAPIFIVSAILYGLFVVFWDRVLLGFHNGLNGRRLLYVTDRRARFRVYSPMPIVEELRDLPRPVGPRRDKIDLALEIASAASNVFEAAGAALTEDHWHWKVASANEIKQRLVPGLKILTPEELNVVSRLLDTEGKHLISFSRLCLFIGKATKYRFERRDSMLSLVASYREVYGTPIHSIDSLTKRK</sequence>
<dbReference type="EMBL" id="CAICTM010000393">
    <property type="protein sequence ID" value="CAB9509551.1"/>
    <property type="molecule type" value="Genomic_DNA"/>
</dbReference>
<dbReference type="Gene3D" id="3.40.50.2000">
    <property type="entry name" value="Glycogen Phosphorylase B"/>
    <property type="match status" value="2"/>
</dbReference>
<feature type="domain" description="Glycosyltransferase family 28 N-terminal" evidence="4">
    <location>
        <begin position="136"/>
        <end position="279"/>
    </location>
</feature>
<feature type="transmembrane region" description="Helical" evidence="3">
    <location>
        <begin position="653"/>
        <end position="676"/>
    </location>
</feature>
<keyword evidence="3" id="KW-0812">Transmembrane</keyword>
<dbReference type="OrthoDB" id="5835829at2759"/>
<dbReference type="InterPro" id="IPR004276">
    <property type="entry name" value="GlycoTrans_28_N"/>
</dbReference>
<feature type="compositionally biased region" description="Polar residues" evidence="2">
    <location>
        <begin position="22"/>
        <end position="32"/>
    </location>
</feature>
<dbReference type="PANTHER" id="PTHR48050:SF13">
    <property type="entry name" value="STEROL 3-BETA-GLUCOSYLTRANSFERASE UGT80A2"/>
    <property type="match status" value="1"/>
</dbReference>
<keyword evidence="3" id="KW-0472">Membrane</keyword>
<evidence type="ECO:0000313" key="7">
    <source>
        <dbReference type="Proteomes" id="UP001153069"/>
    </source>
</evidence>
<dbReference type="GO" id="GO:0016906">
    <property type="term" value="F:sterol 3-beta-glucosyltransferase activity"/>
    <property type="evidence" value="ECO:0007669"/>
    <property type="project" value="UniProtKB-ARBA"/>
</dbReference>
<name>A0A9N8DZ99_9STRA</name>
<feature type="transmembrane region" description="Helical" evidence="3">
    <location>
        <begin position="688"/>
        <end position="715"/>
    </location>
</feature>
<dbReference type="InterPro" id="IPR010610">
    <property type="entry name" value="EryCIII-like_C"/>
</dbReference>
<evidence type="ECO:0000256" key="2">
    <source>
        <dbReference type="SAM" id="MobiDB-lite"/>
    </source>
</evidence>
<feature type="compositionally biased region" description="Basic and acidic residues" evidence="2">
    <location>
        <begin position="94"/>
        <end position="103"/>
    </location>
</feature>
<evidence type="ECO:0000259" key="5">
    <source>
        <dbReference type="Pfam" id="PF06722"/>
    </source>
</evidence>
<dbReference type="Pfam" id="PF03033">
    <property type="entry name" value="Glyco_transf_28"/>
    <property type="match status" value="1"/>
</dbReference>
<keyword evidence="7" id="KW-1185">Reference proteome</keyword>
<reference evidence="6" key="1">
    <citation type="submission" date="2020-06" db="EMBL/GenBank/DDBJ databases">
        <authorList>
            <consortium name="Plant Systems Biology data submission"/>
        </authorList>
    </citation>
    <scope>NUCLEOTIDE SEQUENCE</scope>
    <source>
        <strain evidence="6">D6</strain>
    </source>
</reference>
<dbReference type="AlphaFoldDB" id="A0A9N8DZ99"/>
<evidence type="ECO:0000259" key="4">
    <source>
        <dbReference type="Pfam" id="PF03033"/>
    </source>
</evidence>
<accession>A0A9N8DZ99</accession>
<dbReference type="GO" id="GO:0005975">
    <property type="term" value="P:carbohydrate metabolic process"/>
    <property type="evidence" value="ECO:0007669"/>
    <property type="project" value="InterPro"/>
</dbReference>
<evidence type="ECO:0000256" key="3">
    <source>
        <dbReference type="SAM" id="Phobius"/>
    </source>
</evidence>
<comment type="caution">
    <text evidence="6">The sequence shown here is derived from an EMBL/GenBank/DDBJ whole genome shotgun (WGS) entry which is preliminary data.</text>
</comment>
<evidence type="ECO:0000256" key="1">
    <source>
        <dbReference type="ARBA" id="ARBA00022679"/>
    </source>
</evidence>
<feature type="region of interest" description="Disordered" evidence="2">
    <location>
        <begin position="18"/>
        <end position="112"/>
    </location>
</feature>
<organism evidence="6 7">
    <name type="scientific">Seminavis robusta</name>
    <dbReference type="NCBI Taxonomy" id="568900"/>
    <lineage>
        <taxon>Eukaryota</taxon>
        <taxon>Sar</taxon>
        <taxon>Stramenopiles</taxon>
        <taxon>Ochrophyta</taxon>
        <taxon>Bacillariophyta</taxon>
        <taxon>Bacillariophyceae</taxon>
        <taxon>Bacillariophycidae</taxon>
        <taxon>Naviculales</taxon>
        <taxon>Naviculaceae</taxon>
        <taxon>Seminavis</taxon>
    </lineage>
</organism>
<keyword evidence="1" id="KW-0808">Transferase</keyword>
<proteinExistence type="predicted"/>
<gene>
    <name evidence="6" type="ORF">SEMRO_394_G133850.1</name>
</gene>
<keyword evidence="3" id="KW-1133">Transmembrane helix</keyword>
<dbReference type="InterPro" id="IPR050426">
    <property type="entry name" value="Glycosyltransferase_28"/>
</dbReference>
<dbReference type="PANTHER" id="PTHR48050">
    <property type="entry name" value="STEROL 3-BETA-GLUCOSYLTRANSFERASE"/>
    <property type="match status" value="1"/>
</dbReference>
<feature type="compositionally biased region" description="Polar residues" evidence="2">
    <location>
        <begin position="60"/>
        <end position="70"/>
    </location>
</feature>
<dbReference type="FunFam" id="3.40.50.2000:FF:000009">
    <property type="entry name" value="Sterol 3-beta-glucosyltransferase UGT80A2"/>
    <property type="match status" value="1"/>
</dbReference>